<proteinExistence type="predicted"/>
<dbReference type="InParanoid" id="A0A166NC16"/>
<evidence type="ECO:0000256" key="1">
    <source>
        <dbReference type="SAM" id="Coils"/>
    </source>
</evidence>
<dbReference type="OrthoDB" id="3365698at2759"/>
<feature type="non-terminal residue" evidence="2">
    <location>
        <position position="1"/>
    </location>
</feature>
<dbReference type="Proteomes" id="UP000077266">
    <property type="component" value="Unassembled WGS sequence"/>
</dbReference>
<dbReference type="EMBL" id="KV426706">
    <property type="protein sequence ID" value="KZV78988.1"/>
    <property type="molecule type" value="Genomic_DNA"/>
</dbReference>
<reference evidence="2 3" key="1">
    <citation type="journal article" date="2016" name="Mol. Biol. Evol.">
        <title>Comparative Genomics of Early-Diverging Mushroom-Forming Fungi Provides Insights into the Origins of Lignocellulose Decay Capabilities.</title>
        <authorList>
            <person name="Nagy L.G."/>
            <person name="Riley R."/>
            <person name="Tritt A."/>
            <person name="Adam C."/>
            <person name="Daum C."/>
            <person name="Floudas D."/>
            <person name="Sun H."/>
            <person name="Yadav J.S."/>
            <person name="Pangilinan J."/>
            <person name="Larsson K.H."/>
            <person name="Matsuura K."/>
            <person name="Barry K."/>
            <person name="Labutti K."/>
            <person name="Kuo R."/>
            <person name="Ohm R.A."/>
            <person name="Bhattacharya S.S."/>
            <person name="Shirouzu T."/>
            <person name="Yoshinaga Y."/>
            <person name="Martin F.M."/>
            <person name="Grigoriev I.V."/>
            <person name="Hibbett D.S."/>
        </authorList>
    </citation>
    <scope>NUCLEOTIDE SEQUENCE [LARGE SCALE GENOMIC DNA]</scope>
    <source>
        <strain evidence="2 3">HHB12029</strain>
    </source>
</reference>
<gene>
    <name evidence="2" type="ORF">EXIGLDRAFT_598816</name>
</gene>
<evidence type="ECO:0000313" key="2">
    <source>
        <dbReference type="EMBL" id="KZV78988.1"/>
    </source>
</evidence>
<dbReference type="AlphaFoldDB" id="A0A166NC16"/>
<keyword evidence="1" id="KW-0175">Coiled coil</keyword>
<dbReference type="STRING" id="1314781.A0A166NC16"/>
<organism evidence="2 3">
    <name type="scientific">Exidia glandulosa HHB12029</name>
    <dbReference type="NCBI Taxonomy" id="1314781"/>
    <lineage>
        <taxon>Eukaryota</taxon>
        <taxon>Fungi</taxon>
        <taxon>Dikarya</taxon>
        <taxon>Basidiomycota</taxon>
        <taxon>Agaricomycotina</taxon>
        <taxon>Agaricomycetes</taxon>
        <taxon>Auriculariales</taxon>
        <taxon>Exidiaceae</taxon>
        <taxon>Exidia</taxon>
    </lineage>
</organism>
<sequence>PEAMKASTVLSQDDIRSQRLARDQSALDELEAQARDAETAVTSIQAQIVALETSLRAAREWKAEVVPRRDALRLSVAAQRSALSPMSTFPKDVLSYIFQHAVRAHDNGRWPEPPYMASYDLSLAKAPYTLARVCTYWRHTALTTPSLWSYVALPNGATYPAFASHISLILQRSKAVDLEVLVEYVSSPSSEIFNRMFAAICEHITRW</sequence>
<feature type="coiled-coil region" evidence="1">
    <location>
        <begin position="20"/>
        <end position="47"/>
    </location>
</feature>
<accession>A0A166NC16</accession>
<protein>
    <submittedName>
        <fullName evidence="2">Uncharacterized protein</fullName>
    </submittedName>
</protein>
<name>A0A166NC16_EXIGL</name>
<feature type="non-terminal residue" evidence="2">
    <location>
        <position position="207"/>
    </location>
</feature>
<evidence type="ECO:0000313" key="3">
    <source>
        <dbReference type="Proteomes" id="UP000077266"/>
    </source>
</evidence>
<keyword evidence="3" id="KW-1185">Reference proteome</keyword>